<accession>A0A858R7C4</accession>
<dbReference type="AlphaFoldDB" id="A0A858R7C4"/>
<organism evidence="2 3">
    <name type="scientific">Aerophototrophica crusticola</name>
    <dbReference type="NCBI Taxonomy" id="1709002"/>
    <lineage>
        <taxon>Bacteria</taxon>
        <taxon>Pseudomonadati</taxon>
        <taxon>Pseudomonadota</taxon>
        <taxon>Alphaproteobacteria</taxon>
        <taxon>Rhodospirillales</taxon>
        <taxon>Rhodospirillaceae</taxon>
        <taxon>Aerophototrophica</taxon>
    </lineage>
</organism>
<dbReference type="Proteomes" id="UP000501891">
    <property type="component" value="Chromosome"/>
</dbReference>
<feature type="chain" id="PRO_5032889192" evidence="1">
    <location>
        <begin position="21"/>
        <end position="290"/>
    </location>
</feature>
<dbReference type="Gene3D" id="2.120.10.30">
    <property type="entry name" value="TolB, C-terminal domain"/>
    <property type="match status" value="2"/>
</dbReference>
<evidence type="ECO:0000256" key="1">
    <source>
        <dbReference type="SAM" id="SignalP"/>
    </source>
</evidence>
<protein>
    <submittedName>
        <fullName evidence="2">Uncharacterized protein</fullName>
    </submittedName>
</protein>
<gene>
    <name evidence="2" type="ORF">HHL28_09530</name>
</gene>
<feature type="signal peptide" evidence="1">
    <location>
        <begin position="1"/>
        <end position="20"/>
    </location>
</feature>
<proteinExistence type="predicted"/>
<name>A0A858R7C4_9PROT</name>
<dbReference type="InterPro" id="IPR011042">
    <property type="entry name" value="6-blade_b-propeller_TolB-like"/>
</dbReference>
<dbReference type="KEGG" id="acru:HHL28_09530"/>
<dbReference type="InterPro" id="IPR011659">
    <property type="entry name" value="WD40"/>
</dbReference>
<dbReference type="EMBL" id="CP051775">
    <property type="protein sequence ID" value="QJE73298.1"/>
    <property type="molecule type" value="Genomic_DNA"/>
</dbReference>
<dbReference type="SUPFAM" id="SSF69304">
    <property type="entry name" value="Tricorn protease N-terminal domain"/>
    <property type="match status" value="1"/>
</dbReference>
<dbReference type="Pfam" id="PF07676">
    <property type="entry name" value="PD40"/>
    <property type="match status" value="3"/>
</dbReference>
<evidence type="ECO:0000313" key="2">
    <source>
        <dbReference type="EMBL" id="QJE73298.1"/>
    </source>
</evidence>
<sequence>MRQVGIGLLAVVLTAGAAGAADLAMEGPWLPGTVSTAENEYNWNISADGTLAVFARSAANFQGARIMVMERRGDGWTEPAPLPFTDNRYKDSDPWLAPDGRTLYFVSDRPTPAKADKKDMDIWRVTRTAAGWGTPEWLGEAVNSPGEELGPEVHGGVLTFNSSRKGSQGGLDIYAAKPDGKGGFTAPEALPAPINSASQEGDFTLAPDGKSALFWSLRGGKGEIYRVAKQGDGWGEAVKLPDAVNTGPFTFTPQFSADGKTLTFGSMRVRDGQPAGMADVYRVPTSSVLP</sequence>
<evidence type="ECO:0000313" key="3">
    <source>
        <dbReference type="Proteomes" id="UP000501891"/>
    </source>
</evidence>
<keyword evidence="1" id="KW-0732">Signal</keyword>
<reference evidence="2" key="1">
    <citation type="submission" date="2020-04" db="EMBL/GenBank/DDBJ databases">
        <title>A desert anoxygenic phototrophic bacterium fixes CO2 using RubisCO under aerobic conditions.</title>
        <authorList>
            <person name="Tang K."/>
        </authorList>
    </citation>
    <scope>NUCLEOTIDE SEQUENCE [LARGE SCALE GENOMIC DNA]</scope>
    <source>
        <strain evidence="2">MIMtkB3</strain>
    </source>
</reference>
<keyword evidence="3" id="KW-1185">Reference proteome</keyword>